<reference evidence="3" key="1">
    <citation type="submission" date="2020-09" db="EMBL/GenBank/DDBJ databases">
        <title>Genome-Enabled Discovery of Anthraquinone Biosynthesis in Senna tora.</title>
        <authorList>
            <person name="Kang S.-H."/>
            <person name="Pandey R.P."/>
            <person name="Lee C.-M."/>
            <person name="Sim J.-S."/>
            <person name="Jeong J.-T."/>
            <person name="Choi B.-S."/>
            <person name="Jung M."/>
            <person name="Ginzburg D."/>
            <person name="Zhao K."/>
            <person name="Won S.Y."/>
            <person name="Oh T.-J."/>
            <person name="Yu Y."/>
            <person name="Kim N.-H."/>
            <person name="Lee O.R."/>
            <person name="Lee T.-H."/>
            <person name="Bashyal P."/>
            <person name="Kim T.-S."/>
            <person name="Lee W.-H."/>
            <person name="Kawkins C."/>
            <person name="Kim C.-K."/>
            <person name="Kim J.S."/>
            <person name="Ahn B.O."/>
            <person name="Rhee S.Y."/>
            <person name="Sohng J.K."/>
        </authorList>
    </citation>
    <scope>NUCLEOTIDE SEQUENCE</scope>
    <source>
        <tissue evidence="3">Leaf</tissue>
    </source>
</reference>
<keyword evidence="4" id="KW-1185">Reference proteome</keyword>
<gene>
    <name evidence="3" type="ORF">G2W53_026193</name>
</gene>
<feature type="compositionally biased region" description="Low complexity" evidence="1">
    <location>
        <begin position="211"/>
        <end position="230"/>
    </location>
</feature>
<dbReference type="AlphaFoldDB" id="A0A834TEL9"/>
<evidence type="ECO:0000313" key="3">
    <source>
        <dbReference type="EMBL" id="KAF7820738.1"/>
    </source>
</evidence>
<comment type="caution">
    <text evidence="3">The sequence shown here is derived from an EMBL/GenBank/DDBJ whole genome shotgun (WGS) entry which is preliminary data.</text>
</comment>
<protein>
    <recommendedName>
        <fullName evidence="2">Retrotransposon gag domain-containing protein</fullName>
    </recommendedName>
</protein>
<organism evidence="3 4">
    <name type="scientific">Senna tora</name>
    <dbReference type="NCBI Taxonomy" id="362788"/>
    <lineage>
        <taxon>Eukaryota</taxon>
        <taxon>Viridiplantae</taxon>
        <taxon>Streptophyta</taxon>
        <taxon>Embryophyta</taxon>
        <taxon>Tracheophyta</taxon>
        <taxon>Spermatophyta</taxon>
        <taxon>Magnoliopsida</taxon>
        <taxon>eudicotyledons</taxon>
        <taxon>Gunneridae</taxon>
        <taxon>Pentapetalae</taxon>
        <taxon>rosids</taxon>
        <taxon>fabids</taxon>
        <taxon>Fabales</taxon>
        <taxon>Fabaceae</taxon>
        <taxon>Caesalpinioideae</taxon>
        <taxon>Cassia clade</taxon>
        <taxon>Senna</taxon>
    </lineage>
</organism>
<dbReference type="PANTHER" id="PTHR33223:SF3">
    <property type="match status" value="1"/>
</dbReference>
<dbReference type="EMBL" id="JAAIUW010000008">
    <property type="protein sequence ID" value="KAF7820738.1"/>
    <property type="molecule type" value="Genomic_DNA"/>
</dbReference>
<evidence type="ECO:0000259" key="2">
    <source>
        <dbReference type="Pfam" id="PF03732"/>
    </source>
</evidence>
<dbReference type="OrthoDB" id="1306017at2759"/>
<proteinExistence type="predicted"/>
<feature type="region of interest" description="Disordered" evidence="1">
    <location>
        <begin position="206"/>
        <end position="230"/>
    </location>
</feature>
<dbReference type="Pfam" id="PF03732">
    <property type="entry name" value="Retrotrans_gag"/>
    <property type="match status" value="1"/>
</dbReference>
<name>A0A834TEL9_9FABA</name>
<dbReference type="PANTHER" id="PTHR33223">
    <property type="entry name" value="CCHC-TYPE DOMAIN-CONTAINING PROTEIN"/>
    <property type="match status" value="1"/>
</dbReference>
<sequence length="569" mass="64373">MAEEETLREHAALQVNQAPLCIATPTLQALLELKSGLIHLLPKFIGLMNEDPYQHMKEFHVVCSSMKPERVTKEQIKLRAFPFSLDGAAKEWLFYLPAGSVKSWEGMMRLFLDQCFPSSRVINMRRDICGIKQMVTESLFGYWEQFKKLCASCPQHDILEQSLLHYFYEGLSSTERSKIDSASGGSMEDKTPTEARKLIDIMAATSRKFGPRPQAPSSSKQPSSSRSNSSLEDIVKSLALNTQQFQMSTQQFQNETRSRIQGKLPSQTEMNPRQNVSAITLRSGKELEEPIRKRSCGRGLGVEFEPETEVVMKKPTEGTFSMEFDGEVVKFNAMKRPNEISSVCKVGVINPIVQESLELQQQDKLSNMLRESNDQVCLEKRKQDGIECLNGTFSMEFDGEVVKFNAMKRPNEISSVCKVGVINPIVQESLELHQQDKLGNMVSESIDQVCLEKPKEDPNSDEVQEEVACELEALKPKLASCPFTFSRQPLLPFPPLPSRRGEPSNLHRYILLHLHLRHLPSCFGHQHFFLFSFLFFFPSQSSSSSITTTRLLFAVATASIVVAVHPRRR</sequence>
<feature type="domain" description="Retrotransposon gag" evidence="2">
    <location>
        <begin position="80"/>
        <end position="172"/>
    </location>
</feature>
<dbReference type="InterPro" id="IPR005162">
    <property type="entry name" value="Retrotrans_gag_dom"/>
</dbReference>
<evidence type="ECO:0000256" key="1">
    <source>
        <dbReference type="SAM" id="MobiDB-lite"/>
    </source>
</evidence>
<evidence type="ECO:0000313" key="4">
    <source>
        <dbReference type="Proteomes" id="UP000634136"/>
    </source>
</evidence>
<dbReference type="Proteomes" id="UP000634136">
    <property type="component" value="Unassembled WGS sequence"/>
</dbReference>
<accession>A0A834TEL9</accession>